<proteinExistence type="predicted"/>
<dbReference type="AlphaFoldDB" id="A0AAN6NBH3"/>
<organism evidence="2 3">
    <name type="scientific">Diplogelasinospora grovesii</name>
    <dbReference type="NCBI Taxonomy" id="303347"/>
    <lineage>
        <taxon>Eukaryota</taxon>
        <taxon>Fungi</taxon>
        <taxon>Dikarya</taxon>
        <taxon>Ascomycota</taxon>
        <taxon>Pezizomycotina</taxon>
        <taxon>Sordariomycetes</taxon>
        <taxon>Sordariomycetidae</taxon>
        <taxon>Sordariales</taxon>
        <taxon>Diplogelasinosporaceae</taxon>
        <taxon>Diplogelasinospora</taxon>
    </lineage>
</organism>
<feature type="region of interest" description="Disordered" evidence="1">
    <location>
        <begin position="214"/>
        <end position="274"/>
    </location>
</feature>
<dbReference type="Proteomes" id="UP001303473">
    <property type="component" value="Unassembled WGS sequence"/>
</dbReference>
<evidence type="ECO:0000313" key="3">
    <source>
        <dbReference type="Proteomes" id="UP001303473"/>
    </source>
</evidence>
<keyword evidence="3" id="KW-1185">Reference proteome</keyword>
<protein>
    <submittedName>
        <fullName evidence="2">Uncharacterized protein</fullName>
    </submittedName>
</protein>
<accession>A0AAN6NBH3</accession>
<dbReference type="EMBL" id="MU853771">
    <property type="protein sequence ID" value="KAK3942721.1"/>
    <property type="molecule type" value="Genomic_DNA"/>
</dbReference>
<evidence type="ECO:0000256" key="1">
    <source>
        <dbReference type="SAM" id="MobiDB-lite"/>
    </source>
</evidence>
<reference evidence="3" key="1">
    <citation type="journal article" date="2023" name="Mol. Phylogenet. Evol.">
        <title>Genome-scale phylogeny and comparative genomics of the fungal order Sordariales.</title>
        <authorList>
            <person name="Hensen N."/>
            <person name="Bonometti L."/>
            <person name="Westerberg I."/>
            <person name="Brannstrom I.O."/>
            <person name="Guillou S."/>
            <person name="Cros-Aarteil S."/>
            <person name="Calhoun S."/>
            <person name="Haridas S."/>
            <person name="Kuo A."/>
            <person name="Mondo S."/>
            <person name="Pangilinan J."/>
            <person name="Riley R."/>
            <person name="LaButti K."/>
            <person name="Andreopoulos B."/>
            <person name="Lipzen A."/>
            <person name="Chen C."/>
            <person name="Yan M."/>
            <person name="Daum C."/>
            <person name="Ng V."/>
            <person name="Clum A."/>
            <person name="Steindorff A."/>
            <person name="Ohm R.A."/>
            <person name="Martin F."/>
            <person name="Silar P."/>
            <person name="Natvig D.O."/>
            <person name="Lalanne C."/>
            <person name="Gautier V."/>
            <person name="Ament-Velasquez S.L."/>
            <person name="Kruys A."/>
            <person name="Hutchinson M.I."/>
            <person name="Powell A.J."/>
            <person name="Barry K."/>
            <person name="Miller A.N."/>
            <person name="Grigoriev I.V."/>
            <person name="Debuchy R."/>
            <person name="Gladieux P."/>
            <person name="Hiltunen Thoren M."/>
            <person name="Johannesson H."/>
        </authorList>
    </citation>
    <scope>NUCLEOTIDE SEQUENCE [LARGE SCALE GENOMIC DNA]</scope>
    <source>
        <strain evidence="3">CBS 340.73</strain>
    </source>
</reference>
<evidence type="ECO:0000313" key="2">
    <source>
        <dbReference type="EMBL" id="KAK3942721.1"/>
    </source>
</evidence>
<name>A0AAN6NBH3_9PEZI</name>
<sequence>MSSSSYEVPFCTKNVKKPLDVSKRRQPTSCPLSCLFDKLHPLAKLPQDARPDGNHIRSLQNLADLDSHCSCLLESSDCSIPAEYFTTDYRSFTVYDYSFTGSSVQNVTSPCSWSTMATSTRSPTTNTTLFLSSYSKVDGQHTPEPIRPLFLSSPFTLGRCTLELALKTPKIRKTRCVQDPIVYQLPEDQIQKFAAEGTIDPVYPFTGLAERILRGPPPKTQPDGITSEIPDNESSEPSIINETRDTETDVPSTIPKSLVIETKDAESDAPTGNA</sequence>
<comment type="caution">
    <text evidence="2">The sequence shown here is derived from an EMBL/GenBank/DDBJ whole genome shotgun (WGS) entry which is preliminary data.</text>
</comment>
<gene>
    <name evidence="2" type="ORF">QBC46DRAFT_447521</name>
</gene>